<evidence type="ECO:0000256" key="4">
    <source>
        <dbReference type="ARBA" id="ARBA00013948"/>
    </source>
</evidence>
<dbReference type="Pfam" id="PF17667">
    <property type="entry name" value="Pkinase_fungal"/>
    <property type="match status" value="1"/>
</dbReference>
<dbReference type="PANTHER" id="PTHR38248">
    <property type="entry name" value="FUNK1 6"/>
    <property type="match status" value="1"/>
</dbReference>
<dbReference type="EC" id="2.7.11.1" evidence="3"/>
<dbReference type="Proteomes" id="UP001278766">
    <property type="component" value="Unassembled WGS sequence"/>
</dbReference>
<comment type="caution">
    <text evidence="11">The sequence shown here is derived from an EMBL/GenBank/DDBJ whole genome shotgun (WGS) entry which is preliminary data.</text>
</comment>
<evidence type="ECO:0000256" key="8">
    <source>
        <dbReference type="ARBA" id="ARBA00047899"/>
    </source>
</evidence>
<accession>A0AAE0LS25</accession>
<feature type="domain" description="Protein kinase" evidence="10">
    <location>
        <begin position="243"/>
        <end position="519"/>
    </location>
</feature>
<evidence type="ECO:0000313" key="12">
    <source>
        <dbReference type="Proteomes" id="UP001278766"/>
    </source>
</evidence>
<comment type="function">
    <text evidence="1">Component of the EKC/KEOPS complex that is required for the formation of a threonylcarbamoyl group on adenosine at position 37 (t(6)A37) in tRNAs that read codons beginning with adenine. The complex is probably involved in the transfer of the threonylcarbamoyl moiety of threonylcarbamoyl-AMP (TC-AMP) to the N6 group of A37. BUD32 has ATPase activity in the context of the EKC/KEOPS complex and likely plays a supporting role to the catalytic subunit KAE1. The EKC/KEOPS complex also promotes both telomere uncapping and telomere elongation. The complex is required for efficient recruitment of transcriptional coactivators.</text>
</comment>
<dbReference type="RefSeq" id="XP_062658911.1">
    <property type="nucleotide sequence ID" value="XM_062803740.1"/>
</dbReference>
<dbReference type="GeneID" id="87840688"/>
<dbReference type="AlphaFoldDB" id="A0AAE0LS25"/>
<dbReference type="EMBL" id="JAUEPN010000004">
    <property type="protein sequence ID" value="KAK3295397.1"/>
    <property type="molecule type" value="Genomic_DNA"/>
</dbReference>
<dbReference type="GO" id="GO:0004674">
    <property type="term" value="F:protein serine/threonine kinase activity"/>
    <property type="evidence" value="ECO:0007669"/>
    <property type="project" value="UniProtKB-EC"/>
</dbReference>
<evidence type="ECO:0000259" key="10">
    <source>
        <dbReference type="PROSITE" id="PS50011"/>
    </source>
</evidence>
<evidence type="ECO:0000313" key="11">
    <source>
        <dbReference type="EMBL" id="KAK3295397.1"/>
    </source>
</evidence>
<comment type="subunit">
    <text evidence="2">Component of the EKC/KEOPS complex composed of at least BUD32, CGI121, GON7, KAE1 and PCC1; the whole complex dimerizes.</text>
</comment>
<dbReference type="InterPro" id="IPR000719">
    <property type="entry name" value="Prot_kinase_dom"/>
</dbReference>
<keyword evidence="12" id="KW-1185">Reference proteome</keyword>
<reference evidence="11" key="2">
    <citation type="submission" date="2023-06" db="EMBL/GenBank/DDBJ databases">
        <authorList>
            <consortium name="Lawrence Berkeley National Laboratory"/>
            <person name="Haridas S."/>
            <person name="Hensen N."/>
            <person name="Bonometti L."/>
            <person name="Westerberg I."/>
            <person name="Brannstrom I.O."/>
            <person name="Guillou S."/>
            <person name="Cros-Aarteil S."/>
            <person name="Calhoun S."/>
            <person name="Kuo A."/>
            <person name="Mondo S."/>
            <person name="Pangilinan J."/>
            <person name="Riley R."/>
            <person name="Labutti K."/>
            <person name="Andreopoulos B."/>
            <person name="Lipzen A."/>
            <person name="Chen C."/>
            <person name="Yanf M."/>
            <person name="Daum C."/>
            <person name="Ng V."/>
            <person name="Clum A."/>
            <person name="Steindorff A."/>
            <person name="Ohm R."/>
            <person name="Martin F."/>
            <person name="Silar P."/>
            <person name="Natvig D."/>
            <person name="Lalanne C."/>
            <person name="Gautier V."/>
            <person name="Ament-Velasquez S.L."/>
            <person name="Kruys A."/>
            <person name="Hutchinson M.I."/>
            <person name="Powell A.J."/>
            <person name="Barry K."/>
            <person name="Miller A.N."/>
            <person name="Grigoriev I.V."/>
            <person name="Debuchy R."/>
            <person name="Gladieux P."/>
            <person name="Thoren M.H."/>
            <person name="Johannesson H."/>
        </authorList>
    </citation>
    <scope>NUCLEOTIDE SEQUENCE</scope>
    <source>
        <strain evidence="11">CBS 168.71</strain>
    </source>
</reference>
<evidence type="ECO:0000256" key="5">
    <source>
        <dbReference type="ARBA" id="ARBA00019973"/>
    </source>
</evidence>
<protein>
    <recommendedName>
        <fullName evidence="5">EKC/KEOPS complex subunit BUD32</fullName>
        <ecNumber evidence="3">2.7.11.1</ecNumber>
    </recommendedName>
    <alternativeName>
        <fullName evidence="6 7">Atypical Serine/threonine protein kinase BUD32</fullName>
    </alternativeName>
    <alternativeName>
        <fullName evidence="4">EKC/KEOPS complex subunit bud32</fullName>
    </alternativeName>
</protein>
<gene>
    <name evidence="11" type="ORF">B0H64DRAFT_395173</name>
</gene>
<evidence type="ECO:0000256" key="2">
    <source>
        <dbReference type="ARBA" id="ARBA00011534"/>
    </source>
</evidence>
<sequence length="558" mass="61476">MTSSNLAIISTALSDSTLQGLRDEFEDRVFRGVDGFFAKYFDKKPWAPLVAAAAAGSGFPHLDAVMKQVQSLVPTLRSDTAGIHFRSEPLNKPGDPLSAAIYLLTGQQAHHIAPSNIRVCGQSYHATTNDHNDTHILRLYHQATQVFKAQPTRYFLHGFLVNGSTLELWVFDRSGAYSSETFDLRQRPNLLLQILCGYACMSDEEAGLNSFVKRCEANKTTYVEFDDQEDNRFYLGPDWIAAPSYLVGLGTACLGASRSASTAVVDPDAVVKFSWREDDATHPELQLLELARKRNVKGIIQVLGNQDLVSIAHLRSGLQFPQPLVNRTLSCVVTSPRGWPIQKFASIPELLHALGDLVEALGSLYLDGGIIHRDVAIKNLIIAPQPGAGRRKGVLIDFDLALDVENARALEPMMGSEGFMAIGILSGQKHTYRHDLESLFYVLLWLAIGNNHEADDASGIMQGLPEGSRLRKWCGMDFGAIRRDKAADMSPEGFVAMLDEFSPDFAPVQDLTRELHALLFPLHDGRIFTGTEMDRAAAKRLYDGMAAAFHKSASSFPM</sequence>
<comment type="catalytic activity">
    <reaction evidence="8">
        <text>L-threonyl-[protein] + ATP = O-phospho-L-threonyl-[protein] + ADP + H(+)</text>
        <dbReference type="Rhea" id="RHEA:46608"/>
        <dbReference type="Rhea" id="RHEA-COMP:11060"/>
        <dbReference type="Rhea" id="RHEA-COMP:11605"/>
        <dbReference type="ChEBI" id="CHEBI:15378"/>
        <dbReference type="ChEBI" id="CHEBI:30013"/>
        <dbReference type="ChEBI" id="CHEBI:30616"/>
        <dbReference type="ChEBI" id="CHEBI:61977"/>
        <dbReference type="ChEBI" id="CHEBI:456216"/>
        <dbReference type="EC" id="2.7.11.1"/>
    </reaction>
</comment>
<name>A0AAE0LS25_9PEZI</name>
<evidence type="ECO:0000256" key="7">
    <source>
        <dbReference type="ARBA" id="ARBA00033194"/>
    </source>
</evidence>
<dbReference type="Gene3D" id="1.10.510.10">
    <property type="entry name" value="Transferase(Phosphotransferase) domain 1"/>
    <property type="match status" value="1"/>
</dbReference>
<evidence type="ECO:0000256" key="1">
    <source>
        <dbReference type="ARBA" id="ARBA00003747"/>
    </source>
</evidence>
<comment type="catalytic activity">
    <reaction evidence="9">
        <text>L-seryl-[protein] + ATP = O-phospho-L-seryl-[protein] + ADP + H(+)</text>
        <dbReference type="Rhea" id="RHEA:17989"/>
        <dbReference type="Rhea" id="RHEA-COMP:9863"/>
        <dbReference type="Rhea" id="RHEA-COMP:11604"/>
        <dbReference type="ChEBI" id="CHEBI:15378"/>
        <dbReference type="ChEBI" id="CHEBI:29999"/>
        <dbReference type="ChEBI" id="CHEBI:30616"/>
        <dbReference type="ChEBI" id="CHEBI:83421"/>
        <dbReference type="ChEBI" id="CHEBI:456216"/>
        <dbReference type="EC" id="2.7.11.1"/>
    </reaction>
</comment>
<dbReference type="InterPro" id="IPR040976">
    <property type="entry name" value="Pkinase_fungal"/>
</dbReference>
<evidence type="ECO:0000256" key="9">
    <source>
        <dbReference type="ARBA" id="ARBA00048679"/>
    </source>
</evidence>
<organism evidence="11 12">
    <name type="scientific">Chaetomium fimeti</name>
    <dbReference type="NCBI Taxonomy" id="1854472"/>
    <lineage>
        <taxon>Eukaryota</taxon>
        <taxon>Fungi</taxon>
        <taxon>Dikarya</taxon>
        <taxon>Ascomycota</taxon>
        <taxon>Pezizomycotina</taxon>
        <taxon>Sordariomycetes</taxon>
        <taxon>Sordariomycetidae</taxon>
        <taxon>Sordariales</taxon>
        <taxon>Chaetomiaceae</taxon>
        <taxon>Chaetomium</taxon>
    </lineage>
</organism>
<dbReference type="PROSITE" id="PS00109">
    <property type="entry name" value="PROTEIN_KINASE_TYR"/>
    <property type="match status" value="1"/>
</dbReference>
<dbReference type="PROSITE" id="PS50011">
    <property type="entry name" value="PROTEIN_KINASE_DOM"/>
    <property type="match status" value="1"/>
</dbReference>
<reference evidence="11" key="1">
    <citation type="journal article" date="2023" name="Mol. Phylogenet. Evol.">
        <title>Genome-scale phylogeny and comparative genomics of the fungal order Sordariales.</title>
        <authorList>
            <person name="Hensen N."/>
            <person name="Bonometti L."/>
            <person name="Westerberg I."/>
            <person name="Brannstrom I.O."/>
            <person name="Guillou S."/>
            <person name="Cros-Aarteil S."/>
            <person name="Calhoun S."/>
            <person name="Haridas S."/>
            <person name="Kuo A."/>
            <person name="Mondo S."/>
            <person name="Pangilinan J."/>
            <person name="Riley R."/>
            <person name="LaButti K."/>
            <person name="Andreopoulos B."/>
            <person name="Lipzen A."/>
            <person name="Chen C."/>
            <person name="Yan M."/>
            <person name="Daum C."/>
            <person name="Ng V."/>
            <person name="Clum A."/>
            <person name="Steindorff A."/>
            <person name="Ohm R.A."/>
            <person name="Martin F."/>
            <person name="Silar P."/>
            <person name="Natvig D.O."/>
            <person name="Lalanne C."/>
            <person name="Gautier V."/>
            <person name="Ament-Velasquez S.L."/>
            <person name="Kruys A."/>
            <person name="Hutchinson M.I."/>
            <person name="Powell A.J."/>
            <person name="Barry K."/>
            <person name="Miller A.N."/>
            <person name="Grigoriev I.V."/>
            <person name="Debuchy R."/>
            <person name="Gladieux P."/>
            <person name="Hiltunen Thoren M."/>
            <person name="Johannesson H."/>
        </authorList>
    </citation>
    <scope>NUCLEOTIDE SEQUENCE</scope>
    <source>
        <strain evidence="11">CBS 168.71</strain>
    </source>
</reference>
<dbReference type="InterPro" id="IPR011009">
    <property type="entry name" value="Kinase-like_dom_sf"/>
</dbReference>
<dbReference type="InterPro" id="IPR008266">
    <property type="entry name" value="Tyr_kinase_AS"/>
</dbReference>
<evidence type="ECO:0000256" key="6">
    <source>
        <dbReference type="ARBA" id="ARBA00030980"/>
    </source>
</evidence>
<dbReference type="SUPFAM" id="SSF56112">
    <property type="entry name" value="Protein kinase-like (PK-like)"/>
    <property type="match status" value="1"/>
</dbReference>
<evidence type="ECO:0000256" key="3">
    <source>
        <dbReference type="ARBA" id="ARBA00012513"/>
    </source>
</evidence>
<dbReference type="GO" id="GO:0005524">
    <property type="term" value="F:ATP binding"/>
    <property type="evidence" value="ECO:0007669"/>
    <property type="project" value="InterPro"/>
</dbReference>
<dbReference type="PANTHER" id="PTHR38248:SF2">
    <property type="entry name" value="FUNK1 11"/>
    <property type="match status" value="1"/>
</dbReference>
<proteinExistence type="predicted"/>